<protein>
    <submittedName>
        <fullName evidence="2">Uncharacterized protein</fullName>
    </submittedName>
</protein>
<comment type="caution">
    <text evidence="2">The sequence shown here is derived from an EMBL/GenBank/DDBJ whole genome shotgun (WGS) entry which is preliminary data.</text>
</comment>
<name>A0A8K0SGM5_9HYPO</name>
<dbReference type="AlphaFoldDB" id="A0A8K0SGM5"/>
<accession>A0A8K0SGM5</accession>
<dbReference type="Proteomes" id="UP000813444">
    <property type="component" value="Unassembled WGS sequence"/>
</dbReference>
<evidence type="ECO:0000313" key="2">
    <source>
        <dbReference type="EMBL" id="KAH7303795.1"/>
    </source>
</evidence>
<evidence type="ECO:0000313" key="3">
    <source>
        <dbReference type="Proteomes" id="UP000813444"/>
    </source>
</evidence>
<organism evidence="2 3">
    <name type="scientific">Stachybotrys elegans</name>
    <dbReference type="NCBI Taxonomy" id="80388"/>
    <lineage>
        <taxon>Eukaryota</taxon>
        <taxon>Fungi</taxon>
        <taxon>Dikarya</taxon>
        <taxon>Ascomycota</taxon>
        <taxon>Pezizomycotina</taxon>
        <taxon>Sordariomycetes</taxon>
        <taxon>Hypocreomycetidae</taxon>
        <taxon>Hypocreales</taxon>
        <taxon>Stachybotryaceae</taxon>
        <taxon>Stachybotrys</taxon>
    </lineage>
</organism>
<dbReference type="EMBL" id="JAGPNK010000028">
    <property type="protein sequence ID" value="KAH7303795.1"/>
    <property type="molecule type" value="Genomic_DNA"/>
</dbReference>
<evidence type="ECO:0000256" key="1">
    <source>
        <dbReference type="SAM" id="MobiDB-lite"/>
    </source>
</evidence>
<feature type="region of interest" description="Disordered" evidence="1">
    <location>
        <begin position="175"/>
        <end position="199"/>
    </location>
</feature>
<feature type="compositionally biased region" description="Basic and acidic residues" evidence="1">
    <location>
        <begin position="183"/>
        <end position="195"/>
    </location>
</feature>
<keyword evidence="3" id="KW-1185">Reference proteome</keyword>
<sequence length="281" mass="30652">MVSKCWVNTRVEDWPAGGSLQLGQILRQPLDPNTACIPPGFIAAPPKGTVESSTRLNVSEETKDEVSAGFRAWIKVPNLATGGNLKAEGGSSSRDARHFKSLQSQKAIFGTTYVQAALDTEYVKAYFQSLNALERKFKHVWMITGIRVANEATKEMLETRNHDLQASANLDGSAVNAPVEGGLDSHQKSKHEHSQSSEGGSDYIFQYRVHRVNKSVGVLTDWDKGHSETVQAGDAFDFELVANERSPLTEEDLGTYAAVSDIKVDAVEDDGDDDVYFSAAT</sequence>
<dbReference type="OrthoDB" id="4500473at2759"/>
<proteinExistence type="predicted"/>
<reference evidence="2" key="1">
    <citation type="journal article" date="2021" name="Nat. Commun.">
        <title>Genetic determinants of endophytism in the Arabidopsis root mycobiome.</title>
        <authorList>
            <person name="Mesny F."/>
            <person name="Miyauchi S."/>
            <person name="Thiergart T."/>
            <person name="Pickel B."/>
            <person name="Atanasova L."/>
            <person name="Karlsson M."/>
            <person name="Huettel B."/>
            <person name="Barry K.W."/>
            <person name="Haridas S."/>
            <person name="Chen C."/>
            <person name="Bauer D."/>
            <person name="Andreopoulos W."/>
            <person name="Pangilinan J."/>
            <person name="LaButti K."/>
            <person name="Riley R."/>
            <person name="Lipzen A."/>
            <person name="Clum A."/>
            <person name="Drula E."/>
            <person name="Henrissat B."/>
            <person name="Kohler A."/>
            <person name="Grigoriev I.V."/>
            <person name="Martin F.M."/>
            <person name="Hacquard S."/>
        </authorList>
    </citation>
    <scope>NUCLEOTIDE SEQUENCE</scope>
    <source>
        <strain evidence="2">MPI-CAGE-CH-0235</strain>
    </source>
</reference>
<gene>
    <name evidence="2" type="ORF">B0I35DRAFT_446027</name>
</gene>